<dbReference type="Pfam" id="PF00892">
    <property type="entry name" value="EamA"/>
    <property type="match status" value="2"/>
</dbReference>
<dbReference type="PANTHER" id="PTHR22911:SF103">
    <property type="entry name" value="BLR2811 PROTEIN"/>
    <property type="match status" value="1"/>
</dbReference>
<feature type="transmembrane region" description="Helical" evidence="1">
    <location>
        <begin position="50"/>
        <end position="69"/>
    </location>
</feature>
<reference evidence="3 4" key="1">
    <citation type="submission" date="2022-08" db="EMBL/GenBank/DDBJ databases">
        <title>Reclassification of Massilia species as members of the genera Telluria, Duganella, Pseudoduganella, Mokoshia gen. nov. and Zemynaea gen. nov. using orthogonal and non-orthogonal genome-based approaches.</title>
        <authorList>
            <person name="Bowman J.P."/>
        </authorList>
    </citation>
    <scope>NUCLEOTIDE SEQUENCE [LARGE SCALE GENOMIC DNA]</scope>
    <source>
        <strain evidence="3 4">JCM 31606</strain>
    </source>
</reference>
<feature type="transmembrane region" description="Helical" evidence="1">
    <location>
        <begin position="189"/>
        <end position="209"/>
    </location>
</feature>
<sequence>MTRASQALTRRQSNLRSIYAMLVAVAMFSVMDTTMKVLAGQFPAMQVASLRSLASLPLVLAWVGWRGAFRTALQVNWRLQTLRAGLGIMMLSLFAFGVRQLSLASAYSIFFIGPILITALSVFILKEKVNAQRWVAIGVGMGGVLVVLRPDGSGFLSIGGLAILAAAAMYAVSAISARVLARTDRSEHMMLWLMIMMAAGATALAWADWLPVRPSHVPVLCTLAISGFFAQLALNEAFSHGEVSVVAPFEYSALAWGVAIDWMLWHTLPDRYTLIGAAIIIGSGLYLIRHERFHAESEHP</sequence>
<accession>A0ABT2D2A4</accession>
<keyword evidence="4" id="KW-1185">Reference proteome</keyword>
<evidence type="ECO:0000313" key="4">
    <source>
        <dbReference type="Proteomes" id="UP001204621"/>
    </source>
</evidence>
<feature type="transmembrane region" description="Helical" evidence="1">
    <location>
        <begin position="81"/>
        <end position="98"/>
    </location>
</feature>
<feature type="domain" description="EamA" evidence="2">
    <location>
        <begin position="17"/>
        <end position="148"/>
    </location>
</feature>
<evidence type="ECO:0000313" key="3">
    <source>
        <dbReference type="EMBL" id="MCS0659540.1"/>
    </source>
</evidence>
<dbReference type="InterPro" id="IPR037185">
    <property type="entry name" value="EmrE-like"/>
</dbReference>
<proteinExistence type="predicted"/>
<dbReference type="Proteomes" id="UP001204621">
    <property type="component" value="Unassembled WGS sequence"/>
</dbReference>
<organism evidence="3 4">
    <name type="scientific">Massilia terrae</name>
    <dbReference type="NCBI Taxonomy" id="1811224"/>
    <lineage>
        <taxon>Bacteria</taxon>
        <taxon>Pseudomonadati</taxon>
        <taxon>Pseudomonadota</taxon>
        <taxon>Betaproteobacteria</taxon>
        <taxon>Burkholderiales</taxon>
        <taxon>Oxalobacteraceae</taxon>
        <taxon>Telluria group</taxon>
        <taxon>Massilia</taxon>
    </lineage>
</organism>
<keyword evidence="1" id="KW-0472">Membrane</keyword>
<name>A0ABT2D2A4_9BURK</name>
<keyword evidence="1" id="KW-1133">Transmembrane helix</keyword>
<dbReference type="PANTHER" id="PTHR22911">
    <property type="entry name" value="ACYL-MALONYL CONDENSING ENZYME-RELATED"/>
    <property type="match status" value="1"/>
</dbReference>
<dbReference type="InterPro" id="IPR000620">
    <property type="entry name" value="EamA_dom"/>
</dbReference>
<keyword evidence="1" id="KW-0812">Transmembrane</keyword>
<dbReference type="EMBL" id="JANUGU010000005">
    <property type="protein sequence ID" value="MCS0659540.1"/>
    <property type="molecule type" value="Genomic_DNA"/>
</dbReference>
<feature type="transmembrane region" description="Helical" evidence="1">
    <location>
        <begin position="104"/>
        <end position="124"/>
    </location>
</feature>
<evidence type="ECO:0000259" key="2">
    <source>
        <dbReference type="Pfam" id="PF00892"/>
    </source>
</evidence>
<feature type="transmembrane region" description="Helical" evidence="1">
    <location>
        <begin position="131"/>
        <end position="148"/>
    </location>
</feature>
<dbReference type="RefSeq" id="WP_258812729.1">
    <property type="nucleotide sequence ID" value="NZ_JANUGU010000005.1"/>
</dbReference>
<feature type="transmembrane region" description="Helical" evidence="1">
    <location>
        <begin position="18"/>
        <end position="38"/>
    </location>
</feature>
<feature type="domain" description="EamA" evidence="2">
    <location>
        <begin position="158"/>
        <end position="283"/>
    </location>
</feature>
<protein>
    <submittedName>
        <fullName evidence="3">DMT family transporter</fullName>
    </submittedName>
</protein>
<dbReference type="Gene3D" id="1.10.3730.20">
    <property type="match status" value="1"/>
</dbReference>
<evidence type="ECO:0000256" key="1">
    <source>
        <dbReference type="SAM" id="Phobius"/>
    </source>
</evidence>
<feature type="transmembrane region" description="Helical" evidence="1">
    <location>
        <begin position="154"/>
        <end position="177"/>
    </location>
</feature>
<comment type="caution">
    <text evidence="3">The sequence shown here is derived from an EMBL/GenBank/DDBJ whole genome shotgun (WGS) entry which is preliminary data.</text>
</comment>
<gene>
    <name evidence="3" type="ORF">NX778_15835</name>
</gene>
<feature type="transmembrane region" description="Helical" evidence="1">
    <location>
        <begin position="271"/>
        <end position="288"/>
    </location>
</feature>
<dbReference type="SUPFAM" id="SSF103481">
    <property type="entry name" value="Multidrug resistance efflux transporter EmrE"/>
    <property type="match status" value="2"/>
</dbReference>